<evidence type="ECO:0000259" key="1">
    <source>
        <dbReference type="SMART" id="SM00587"/>
    </source>
</evidence>
<reference evidence="2 3" key="1">
    <citation type="journal article" date="2024" name="IMA Fungus">
        <title>IMA Genome - F19 : A genome assembly and annotation guide to empower mycologists, including annotated draft genome sequences of Ceratocystis pirilliformis, Diaporthe australafricana, Fusarium ophioides, Paecilomyces lecythidis, and Sporothrix stenoceras.</title>
        <authorList>
            <person name="Aylward J."/>
            <person name="Wilson A.M."/>
            <person name="Visagie C.M."/>
            <person name="Spraker J."/>
            <person name="Barnes I."/>
            <person name="Buitendag C."/>
            <person name="Ceriani C."/>
            <person name="Del Mar Angel L."/>
            <person name="du Plessis D."/>
            <person name="Fuchs T."/>
            <person name="Gasser K."/>
            <person name="Kramer D."/>
            <person name="Li W."/>
            <person name="Munsamy K."/>
            <person name="Piso A."/>
            <person name="Price J.L."/>
            <person name="Sonnekus B."/>
            <person name="Thomas C."/>
            <person name="van der Nest A."/>
            <person name="van Dijk A."/>
            <person name="van Heerden A."/>
            <person name="van Vuuren N."/>
            <person name="Yilmaz N."/>
            <person name="Duong T.A."/>
            <person name="van der Merwe N.A."/>
            <person name="Wingfield M.J."/>
            <person name="Wingfield B.D."/>
        </authorList>
    </citation>
    <scope>NUCLEOTIDE SEQUENCE [LARGE SCALE GENOMIC DNA]</scope>
    <source>
        <strain evidence="2 3">CMW 18300</strain>
    </source>
</reference>
<dbReference type="Pfam" id="PF02958">
    <property type="entry name" value="EcKL"/>
    <property type="match status" value="1"/>
</dbReference>
<feature type="domain" description="CHK kinase-like" evidence="1">
    <location>
        <begin position="129"/>
        <end position="302"/>
    </location>
</feature>
<dbReference type="PANTHER" id="PTHR23020:SF41">
    <property type="entry name" value="AMINOGLYCOSIDE PHOSPHOTRANSFERASE DOMAIN-CONTAINING PROTEIN"/>
    <property type="match status" value="1"/>
</dbReference>
<dbReference type="InterPro" id="IPR015897">
    <property type="entry name" value="CHK_kinase-like"/>
</dbReference>
<accession>A0ABR3Y1Y4</accession>
<keyword evidence="3" id="KW-1185">Reference proteome</keyword>
<dbReference type="SUPFAM" id="SSF56112">
    <property type="entry name" value="Protein kinase-like (PK-like)"/>
    <property type="match status" value="1"/>
</dbReference>
<dbReference type="InterPro" id="IPR004119">
    <property type="entry name" value="EcKL"/>
</dbReference>
<gene>
    <name evidence="2" type="ORF">Daus18300_000777</name>
</gene>
<organism evidence="2 3">
    <name type="scientific">Diaporthe australafricana</name>
    <dbReference type="NCBI Taxonomy" id="127596"/>
    <lineage>
        <taxon>Eukaryota</taxon>
        <taxon>Fungi</taxon>
        <taxon>Dikarya</taxon>
        <taxon>Ascomycota</taxon>
        <taxon>Pezizomycotina</taxon>
        <taxon>Sordariomycetes</taxon>
        <taxon>Sordariomycetidae</taxon>
        <taxon>Diaporthales</taxon>
        <taxon>Diaporthaceae</taxon>
        <taxon>Diaporthe</taxon>
    </lineage>
</organism>
<dbReference type="PANTHER" id="PTHR23020">
    <property type="entry name" value="UNCHARACTERIZED NUCLEAR HORMONE RECEPTOR-RELATED"/>
    <property type="match status" value="1"/>
</dbReference>
<sequence>MSTAPTIKVAGSVDSNLPVVPEDVDATWLTNVLGHQVKAVEITKVVHGTASKIFATVVYDDEHASATSKPKFLCIKGGFDPNIIAQYPWIVSIYTREVDFFNRVAPSLAHLSRPRSHWAARNGTGQGIVIMDDLRAQGCQFGDPAETWPVSRVLAGVEQLAALHAGTWNAKAEDYPWLTAHYDQAILSLMETFDEVVHSDDRPPGIPDYLKDQKRITAVLEKHYRSRNPLFQCMVHGDAHTGNTYLVQDQPRFLDWQIIHIGSALHDVAYFIGGALTVEDRRAHEMEVLDHYLGTLASYGGPIFSSSQQDLLDEYRKSFLAGIGWIMCPYAMQPKKQVHAMAVRYAVALDDHKTIELVESLADH</sequence>
<dbReference type="Proteomes" id="UP001583177">
    <property type="component" value="Unassembled WGS sequence"/>
</dbReference>
<dbReference type="Gene3D" id="3.90.1200.10">
    <property type="match status" value="1"/>
</dbReference>
<dbReference type="InterPro" id="IPR011009">
    <property type="entry name" value="Kinase-like_dom_sf"/>
</dbReference>
<dbReference type="SMART" id="SM00587">
    <property type="entry name" value="CHK"/>
    <property type="match status" value="1"/>
</dbReference>
<protein>
    <recommendedName>
        <fullName evidence="1">CHK kinase-like domain-containing protein</fullName>
    </recommendedName>
</protein>
<dbReference type="EMBL" id="JAWRVE010000004">
    <property type="protein sequence ID" value="KAL1882291.1"/>
    <property type="molecule type" value="Genomic_DNA"/>
</dbReference>
<evidence type="ECO:0000313" key="2">
    <source>
        <dbReference type="EMBL" id="KAL1882291.1"/>
    </source>
</evidence>
<evidence type="ECO:0000313" key="3">
    <source>
        <dbReference type="Proteomes" id="UP001583177"/>
    </source>
</evidence>
<proteinExistence type="predicted"/>
<name>A0ABR3Y1Y4_9PEZI</name>
<dbReference type="InterPro" id="IPR052961">
    <property type="entry name" value="Oxido-Kinase-like_Enzymes"/>
</dbReference>
<comment type="caution">
    <text evidence="2">The sequence shown here is derived from an EMBL/GenBank/DDBJ whole genome shotgun (WGS) entry which is preliminary data.</text>
</comment>